<dbReference type="Proteomes" id="UP000293142">
    <property type="component" value="Unassembled WGS sequence"/>
</dbReference>
<feature type="domain" description="Glutaminase A central" evidence="2">
    <location>
        <begin position="332"/>
        <end position="673"/>
    </location>
</feature>
<proteinExistence type="predicted"/>
<evidence type="ECO:0000259" key="3">
    <source>
        <dbReference type="Pfam" id="PF17168"/>
    </source>
</evidence>
<evidence type="ECO:0000313" key="5">
    <source>
        <dbReference type="Proteomes" id="UP000293142"/>
    </source>
</evidence>
<keyword evidence="5" id="KW-1185">Reference proteome</keyword>
<sequence>MGEFELSSATTSLRPPAVPLVTIDPYFSVWSINDRLTDGYTRHWTVEQHSMEQRHGMVGLAVIDGRVFRFLGKVDYADEGYEEPEAMEQISLAVRPTSTLYTFTGGGVTLQVTFTSPLLMDRLDILSRPASYVTFEAASNDGAVHDVRIYFDATAEWCVHTPVQEVVWSRGALADQTQVMWMGTHKQPVLKRKGDSTRIDWGYFYVAVPQEGNFSTAIGSVERRKSFVASGEFAAADERSMPRAVEEQTPAMATLFELGEVGAKSVSRYVVLAYDDIFSVEYFHQQLPGYWRKQFATFEQMLEAAIGEYAPIMELTQKFDEQLMRDALAAGGEKYRDVLSLAYRQAIAAHKLVEDGEGNLLFMSKECNSNGCMATVDVSYPSIPLFLLYNPELVKGMMRPIYRYASSPEWPYDFAPHDVGRYPIANGQAYGMSLERQMPIEECGNMLVMAAAVALAEGNADFAKENWELLTTWVNYLRDNGLDPGNQLCTDDFAGHLAHNANLSVKAIVGIGSYAILCGMLGKEDEKAQLLELARGMAVQWEELARDGDHYKLAFDKPGTWSLKYNLIWDRLFGLHLFADEIFEKELSFYLAMQNQYGTPLDNRSTYTKSDWLVWAAALSDDRETFERLIAPLWHFANESRSRVPFSDWYYTLDAKSVAFKNRTVVGGLFIQLLKSLPWKNA</sequence>
<evidence type="ECO:0000259" key="2">
    <source>
        <dbReference type="Pfam" id="PF16335"/>
    </source>
</evidence>
<dbReference type="Pfam" id="PF16334">
    <property type="entry name" value="DUF4964"/>
    <property type="match status" value="1"/>
</dbReference>
<dbReference type="OrthoDB" id="175993at2"/>
<dbReference type="InterPro" id="IPR032514">
    <property type="entry name" value="GtaA_central"/>
</dbReference>
<dbReference type="Pfam" id="PF17168">
    <property type="entry name" value="DUF5127"/>
    <property type="match status" value="1"/>
</dbReference>
<evidence type="ECO:0000313" key="4">
    <source>
        <dbReference type="EMBL" id="TBL73906.1"/>
    </source>
</evidence>
<protein>
    <submittedName>
        <fullName evidence="4">DUF4965 domain-containing protein</fullName>
    </submittedName>
</protein>
<dbReference type="InterPro" id="IPR052743">
    <property type="entry name" value="Glutaminase_GtaA"/>
</dbReference>
<dbReference type="InterPro" id="IPR033433">
    <property type="entry name" value="GtaA_N"/>
</dbReference>
<comment type="caution">
    <text evidence="4">The sequence shown here is derived from an EMBL/GenBank/DDBJ whole genome shotgun (WGS) entry which is preliminary data.</text>
</comment>
<dbReference type="PANTHER" id="PTHR31987">
    <property type="entry name" value="GLUTAMINASE A-RELATED"/>
    <property type="match status" value="1"/>
</dbReference>
<accession>A0A4Q9DJ67</accession>
<feature type="domain" description="DUF4964" evidence="1">
    <location>
        <begin position="7"/>
        <end position="74"/>
    </location>
</feature>
<dbReference type="AlphaFoldDB" id="A0A4Q9DJ67"/>
<dbReference type="EMBL" id="SIRE01000020">
    <property type="protein sequence ID" value="TBL73906.1"/>
    <property type="molecule type" value="Genomic_DNA"/>
</dbReference>
<dbReference type="InterPro" id="IPR008928">
    <property type="entry name" value="6-hairpin_glycosidase_sf"/>
</dbReference>
<dbReference type="PANTHER" id="PTHR31987:SF1">
    <property type="entry name" value="GLUTAMINASE A"/>
    <property type="match status" value="1"/>
</dbReference>
<reference evidence="4 5" key="1">
    <citation type="submission" date="2019-02" db="EMBL/GenBank/DDBJ databases">
        <title>Paenibacillus sp. nov., isolated from surface-sterilized tissue of Thalictrum simplex L.</title>
        <authorList>
            <person name="Tuo L."/>
        </authorList>
    </citation>
    <scope>NUCLEOTIDE SEQUENCE [LARGE SCALE GENOMIC DNA]</scope>
    <source>
        <strain evidence="4 5">N2SHLJ1</strain>
    </source>
</reference>
<name>A0A4Q9DJ67_9BACL</name>
<feature type="domain" description="Glutaminase A N-terminal" evidence="3">
    <location>
        <begin position="97"/>
        <end position="326"/>
    </location>
</feature>
<dbReference type="SUPFAM" id="SSF48208">
    <property type="entry name" value="Six-hairpin glycosidases"/>
    <property type="match status" value="1"/>
</dbReference>
<dbReference type="InterPro" id="IPR032515">
    <property type="entry name" value="DUF4964"/>
</dbReference>
<dbReference type="Pfam" id="PF16335">
    <property type="entry name" value="GtaA_6_Hairpin"/>
    <property type="match status" value="1"/>
</dbReference>
<gene>
    <name evidence="4" type="ORF">EYB31_25690</name>
</gene>
<organism evidence="4 5">
    <name type="scientific">Paenibacillus thalictri</name>
    <dbReference type="NCBI Taxonomy" id="2527873"/>
    <lineage>
        <taxon>Bacteria</taxon>
        <taxon>Bacillati</taxon>
        <taxon>Bacillota</taxon>
        <taxon>Bacilli</taxon>
        <taxon>Bacillales</taxon>
        <taxon>Paenibacillaceae</taxon>
        <taxon>Paenibacillus</taxon>
    </lineage>
</organism>
<dbReference type="GO" id="GO:0005975">
    <property type="term" value="P:carbohydrate metabolic process"/>
    <property type="evidence" value="ECO:0007669"/>
    <property type="project" value="InterPro"/>
</dbReference>
<evidence type="ECO:0000259" key="1">
    <source>
        <dbReference type="Pfam" id="PF16334"/>
    </source>
</evidence>